<evidence type="ECO:0000256" key="9">
    <source>
        <dbReference type="ARBA" id="ARBA00064003"/>
    </source>
</evidence>
<dbReference type="Pfam" id="PF17149">
    <property type="entry name" value="CHASE5"/>
    <property type="match status" value="1"/>
</dbReference>
<evidence type="ECO:0000256" key="8">
    <source>
        <dbReference type="ARBA" id="ARBA00023012"/>
    </source>
</evidence>
<dbReference type="OrthoDB" id="9810730at2"/>
<dbReference type="PATRIC" id="fig|28229.3.peg.501"/>
<feature type="transmembrane region" description="Helical" evidence="13">
    <location>
        <begin position="143"/>
        <end position="169"/>
    </location>
</feature>
<dbReference type="InterPro" id="IPR003594">
    <property type="entry name" value="HATPase_dom"/>
</dbReference>
<dbReference type="Gene3D" id="3.30.565.10">
    <property type="entry name" value="Histidine kinase-like ATPase, C-terminal domain"/>
    <property type="match status" value="1"/>
</dbReference>
<dbReference type="Gene3D" id="1.10.287.130">
    <property type="match status" value="1"/>
</dbReference>
<dbReference type="Pfam" id="PF02518">
    <property type="entry name" value="HATPase_c"/>
    <property type="match status" value="1"/>
</dbReference>
<keyword evidence="8" id="KW-0902">Two-component regulatory system</keyword>
<evidence type="ECO:0000313" key="16">
    <source>
        <dbReference type="EMBL" id="KGJ96873.1"/>
    </source>
</evidence>
<feature type="domain" description="Response regulatory" evidence="15">
    <location>
        <begin position="633"/>
        <end position="751"/>
    </location>
</feature>
<feature type="modified residue" description="4-aspartylphosphate" evidence="11">
    <location>
        <position position="541"/>
    </location>
</feature>
<reference evidence="16 17" key="1">
    <citation type="submission" date="2014-08" db="EMBL/GenBank/DDBJ databases">
        <title>Genomic and Phenotypic Diversity of Colwellia psychrerythraea strains from Disparate Marine Basins.</title>
        <authorList>
            <person name="Techtmann S.M."/>
            <person name="Stelling S.C."/>
            <person name="Utturkar S.M."/>
            <person name="Alshibli N."/>
            <person name="Harris A."/>
            <person name="Brown S.D."/>
            <person name="Hazen T.C."/>
        </authorList>
    </citation>
    <scope>NUCLEOTIDE SEQUENCE [LARGE SCALE GENOMIC DNA]</scope>
    <source>
        <strain evidence="16 17">GAB14E</strain>
    </source>
</reference>
<dbReference type="InterPro" id="IPR005467">
    <property type="entry name" value="His_kinase_dom"/>
</dbReference>
<evidence type="ECO:0000256" key="10">
    <source>
        <dbReference type="ARBA" id="ARBA00068150"/>
    </source>
</evidence>
<dbReference type="CDD" id="cd17546">
    <property type="entry name" value="REC_hyHK_CKI1_RcsC-like"/>
    <property type="match status" value="2"/>
</dbReference>
<feature type="transmembrane region" description="Helical" evidence="13">
    <location>
        <begin position="12"/>
        <end position="33"/>
    </location>
</feature>
<dbReference type="AlphaFoldDB" id="A0A099L4R2"/>
<dbReference type="InterPro" id="IPR001789">
    <property type="entry name" value="Sig_transdc_resp-reg_receiver"/>
</dbReference>
<dbReference type="PANTHER" id="PTHR45339">
    <property type="entry name" value="HYBRID SIGNAL TRANSDUCTION HISTIDINE KINASE J"/>
    <property type="match status" value="1"/>
</dbReference>
<dbReference type="SUPFAM" id="SSF55874">
    <property type="entry name" value="ATPase domain of HSP90 chaperone/DNA topoisomerase II/histidine kinase"/>
    <property type="match status" value="1"/>
</dbReference>
<evidence type="ECO:0000313" key="17">
    <source>
        <dbReference type="Proteomes" id="UP000029868"/>
    </source>
</evidence>
<dbReference type="EMBL" id="JQEC01000004">
    <property type="protein sequence ID" value="KGJ96873.1"/>
    <property type="molecule type" value="Genomic_DNA"/>
</dbReference>
<dbReference type="RefSeq" id="WP_033080660.1">
    <property type="nucleotide sequence ID" value="NZ_JQEC01000004.1"/>
</dbReference>
<dbReference type="InterPro" id="IPR003661">
    <property type="entry name" value="HisK_dim/P_dom"/>
</dbReference>
<gene>
    <name evidence="16" type="ORF">GAB14E_1341</name>
</gene>
<evidence type="ECO:0000259" key="15">
    <source>
        <dbReference type="PROSITE" id="PS50110"/>
    </source>
</evidence>
<evidence type="ECO:0000256" key="3">
    <source>
        <dbReference type="ARBA" id="ARBA00022553"/>
    </source>
</evidence>
<keyword evidence="13" id="KW-1133">Transmembrane helix</keyword>
<dbReference type="PRINTS" id="PR00344">
    <property type="entry name" value="BCTRLSENSOR"/>
</dbReference>
<evidence type="ECO:0000256" key="11">
    <source>
        <dbReference type="PROSITE-ProRule" id="PRU00169"/>
    </source>
</evidence>
<dbReference type="InterPro" id="IPR036097">
    <property type="entry name" value="HisK_dim/P_sf"/>
</dbReference>
<proteinExistence type="predicted"/>
<dbReference type="InterPro" id="IPR036890">
    <property type="entry name" value="HATPase_C_sf"/>
</dbReference>
<dbReference type="SMART" id="SM00387">
    <property type="entry name" value="HATPase_c"/>
    <property type="match status" value="1"/>
</dbReference>
<dbReference type="InterPro" id="IPR033414">
    <property type="entry name" value="Sensor_dom"/>
</dbReference>
<keyword evidence="4" id="KW-0808">Transferase</keyword>
<dbReference type="FunFam" id="3.30.565.10:FF:000010">
    <property type="entry name" value="Sensor histidine kinase RcsC"/>
    <property type="match status" value="1"/>
</dbReference>
<keyword evidence="7" id="KW-0067">ATP-binding</keyword>
<feature type="coiled-coil region" evidence="12">
    <location>
        <begin position="217"/>
        <end position="247"/>
    </location>
</feature>
<keyword evidence="13" id="KW-0472">Membrane</keyword>
<dbReference type="GO" id="GO:0000155">
    <property type="term" value="F:phosphorelay sensor kinase activity"/>
    <property type="evidence" value="ECO:0007669"/>
    <property type="project" value="InterPro"/>
</dbReference>
<evidence type="ECO:0000256" key="13">
    <source>
        <dbReference type="SAM" id="Phobius"/>
    </source>
</evidence>
<feature type="modified residue" description="4-aspartylphosphate" evidence="11">
    <location>
        <position position="682"/>
    </location>
</feature>
<evidence type="ECO:0000256" key="7">
    <source>
        <dbReference type="ARBA" id="ARBA00022840"/>
    </source>
</evidence>
<evidence type="ECO:0000256" key="1">
    <source>
        <dbReference type="ARBA" id="ARBA00000085"/>
    </source>
</evidence>
<keyword evidence="12" id="KW-0175">Coiled coil</keyword>
<keyword evidence="6 16" id="KW-0418">Kinase</keyword>
<accession>A0A099L4R2</accession>
<dbReference type="Gene3D" id="3.40.50.2300">
    <property type="match status" value="2"/>
</dbReference>
<dbReference type="EC" id="2.7.13.3" evidence="2"/>
<keyword evidence="13" id="KW-0812">Transmembrane</keyword>
<dbReference type="FunFam" id="1.10.287.130:FF:000002">
    <property type="entry name" value="Two-component osmosensing histidine kinase"/>
    <property type="match status" value="1"/>
</dbReference>
<dbReference type="InterPro" id="IPR011006">
    <property type="entry name" value="CheY-like_superfamily"/>
</dbReference>
<dbReference type="Pfam" id="PF00072">
    <property type="entry name" value="Response_reg"/>
    <property type="match status" value="2"/>
</dbReference>
<dbReference type="Pfam" id="PF00512">
    <property type="entry name" value="HisKA"/>
    <property type="match status" value="1"/>
</dbReference>
<comment type="subunit">
    <text evidence="9">At low DSF concentrations, interacts with RpfF.</text>
</comment>
<dbReference type="PANTHER" id="PTHR45339:SF1">
    <property type="entry name" value="HYBRID SIGNAL TRANSDUCTION HISTIDINE KINASE J"/>
    <property type="match status" value="1"/>
</dbReference>
<dbReference type="SUPFAM" id="SSF47384">
    <property type="entry name" value="Homodimeric domain of signal transducing histidine kinase"/>
    <property type="match status" value="1"/>
</dbReference>
<evidence type="ECO:0000256" key="5">
    <source>
        <dbReference type="ARBA" id="ARBA00022741"/>
    </source>
</evidence>
<dbReference type="GO" id="GO:0005524">
    <property type="term" value="F:ATP binding"/>
    <property type="evidence" value="ECO:0007669"/>
    <property type="project" value="UniProtKB-KW"/>
</dbReference>
<feature type="domain" description="Histidine kinase" evidence="14">
    <location>
        <begin position="247"/>
        <end position="468"/>
    </location>
</feature>
<dbReference type="SUPFAM" id="SSF52172">
    <property type="entry name" value="CheY-like"/>
    <property type="match status" value="2"/>
</dbReference>
<organism evidence="16 17">
    <name type="scientific">Colwellia psychrerythraea</name>
    <name type="common">Vibrio psychroerythus</name>
    <dbReference type="NCBI Taxonomy" id="28229"/>
    <lineage>
        <taxon>Bacteria</taxon>
        <taxon>Pseudomonadati</taxon>
        <taxon>Pseudomonadota</taxon>
        <taxon>Gammaproteobacteria</taxon>
        <taxon>Alteromonadales</taxon>
        <taxon>Colwelliaceae</taxon>
        <taxon>Colwellia</taxon>
    </lineage>
</organism>
<evidence type="ECO:0000256" key="6">
    <source>
        <dbReference type="ARBA" id="ARBA00022777"/>
    </source>
</evidence>
<dbReference type="CDD" id="cd16922">
    <property type="entry name" value="HATPase_EvgS-ArcB-TorS-like"/>
    <property type="match status" value="1"/>
</dbReference>
<dbReference type="CDD" id="cd00082">
    <property type="entry name" value="HisKA"/>
    <property type="match status" value="1"/>
</dbReference>
<keyword evidence="5" id="KW-0547">Nucleotide-binding</keyword>
<dbReference type="Proteomes" id="UP000029868">
    <property type="component" value="Unassembled WGS sequence"/>
</dbReference>
<sequence length="765" mass="86683">MKFKNSIAKQLLIWIMLSSSLLTLIITSIHLFVDYNNDMSALDERLIQIETSYLPAISNALWVEDDEQINVQIKGIKNLPDIALVQLIREGDIVVEEGIDDTEYSRVGRWPISYLYEDQATVLGELYVVSDLYPVYRRLADKVLLTLITQGAKTFIISFAILSIVYLIVGRHLTFLAKAMSKSAKSVKNHQNIKLEGKENKVDDELNYLVRSYNDMCHMLKNSFEKLEVEKEKAEEANRLKSEFLANISHEVKTPMNGVYGMTMLLLRTPLDKKQYEFAKTIEKSANHMLDLLNSILDFSKIEAGRLEKDEHNFELKEFLNDVVVLFNPTAEEKKLKLTLDIETELDHYVIGDSTKLKQVLTNLISNAIKFTQEGSISLKATVTQSTEQYYQVEFSVTDTGMGVAEDKIESIFDKFSQAENSTTRVYGGTGLGLAISNRLVDFMGGNLMVKSEEMLGSCFYFSLKLIKAESTVMVPADDLGCLYNKRVLVVDDQPFNTRLLSELLISWQMKVAVLNDPLLVVTTLKEFDKKKEHIDLVFLDKSMPELSGYGVFKLIKQDSLNKNFKVIMTSAYANEADIKHCHELGIDALLEIPVSPEKIHQTILKVMLNKEVKVQQENSTEVECQLKKKQLAILVVDDSQINRKVCTNMVEGIAGTVVTANDGKQAVEVWQRERFDIILMDCHMPIMDGISATKEIRKLEKESPRHTIIIAITASDLEIERNRCFEAGMDGFIAKPYSPNDLWQAIHESLNAKAGTAEQNKITF</sequence>
<evidence type="ECO:0000259" key="14">
    <source>
        <dbReference type="PROSITE" id="PS50109"/>
    </source>
</evidence>
<dbReference type="PROSITE" id="PS50109">
    <property type="entry name" value="HIS_KIN"/>
    <property type="match status" value="1"/>
</dbReference>
<comment type="caution">
    <text evidence="16">The sequence shown here is derived from an EMBL/GenBank/DDBJ whole genome shotgun (WGS) entry which is preliminary data.</text>
</comment>
<evidence type="ECO:0000256" key="4">
    <source>
        <dbReference type="ARBA" id="ARBA00022679"/>
    </source>
</evidence>
<dbReference type="SMART" id="SM00388">
    <property type="entry name" value="HisKA"/>
    <property type="match status" value="1"/>
</dbReference>
<evidence type="ECO:0000256" key="12">
    <source>
        <dbReference type="SAM" id="Coils"/>
    </source>
</evidence>
<dbReference type="PROSITE" id="PS50110">
    <property type="entry name" value="RESPONSE_REGULATORY"/>
    <property type="match status" value="2"/>
</dbReference>
<comment type="catalytic activity">
    <reaction evidence="1">
        <text>ATP + protein L-histidine = ADP + protein N-phospho-L-histidine.</text>
        <dbReference type="EC" id="2.7.13.3"/>
    </reaction>
</comment>
<dbReference type="InterPro" id="IPR004358">
    <property type="entry name" value="Sig_transdc_His_kin-like_C"/>
</dbReference>
<evidence type="ECO:0000256" key="2">
    <source>
        <dbReference type="ARBA" id="ARBA00012438"/>
    </source>
</evidence>
<name>A0A099L4R2_COLPS</name>
<dbReference type="SMART" id="SM00448">
    <property type="entry name" value="REC"/>
    <property type="match status" value="2"/>
</dbReference>
<feature type="domain" description="Response regulatory" evidence="15">
    <location>
        <begin position="487"/>
        <end position="608"/>
    </location>
</feature>
<protein>
    <recommendedName>
        <fullName evidence="10">Sensory/regulatory protein RpfC</fullName>
        <ecNumber evidence="2">2.7.13.3</ecNumber>
    </recommendedName>
</protein>
<keyword evidence="3 11" id="KW-0597">Phosphoprotein</keyword>